<evidence type="ECO:0000313" key="3">
    <source>
        <dbReference type="Proteomes" id="UP001198182"/>
    </source>
</evidence>
<dbReference type="Proteomes" id="UP001198182">
    <property type="component" value="Unassembled WGS sequence"/>
</dbReference>
<dbReference type="PROSITE" id="PS51725">
    <property type="entry name" value="ABM"/>
    <property type="match status" value="1"/>
</dbReference>
<name>A0AAE3JG06_9FIRM</name>
<dbReference type="SUPFAM" id="SSF54909">
    <property type="entry name" value="Dimeric alpha+beta barrel"/>
    <property type="match status" value="1"/>
</dbReference>
<gene>
    <name evidence="2" type="ORF">LKD81_17530</name>
</gene>
<dbReference type="InterPro" id="IPR011008">
    <property type="entry name" value="Dimeric_a/b-barrel"/>
</dbReference>
<accession>A0AAE3JG06</accession>
<dbReference type="GO" id="GO:0004497">
    <property type="term" value="F:monooxygenase activity"/>
    <property type="evidence" value="ECO:0007669"/>
    <property type="project" value="UniProtKB-KW"/>
</dbReference>
<evidence type="ECO:0000259" key="1">
    <source>
        <dbReference type="PROSITE" id="PS51725"/>
    </source>
</evidence>
<keyword evidence="2" id="KW-0503">Monooxygenase</keyword>
<evidence type="ECO:0000313" key="2">
    <source>
        <dbReference type="EMBL" id="MCC2232764.1"/>
    </source>
</evidence>
<comment type="caution">
    <text evidence="2">The sequence shown here is derived from an EMBL/GenBank/DDBJ whole genome shotgun (WGS) entry which is preliminary data.</text>
</comment>
<feature type="domain" description="ABM" evidence="1">
    <location>
        <begin position="4"/>
        <end position="95"/>
    </location>
</feature>
<dbReference type="RefSeq" id="WP_308455149.1">
    <property type="nucleotide sequence ID" value="NZ_JAJEQR010000097.1"/>
</dbReference>
<dbReference type="Gene3D" id="3.30.70.100">
    <property type="match status" value="1"/>
</dbReference>
<dbReference type="EMBL" id="JAJEQR010000097">
    <property type="protein sequence ID" value="MCC2232764.1"/>
    <property type="molecule type" value="Genomic_DNA"/>
</dbReference>
<sequence length="97" mass="10993">MSKLLLLVEYTAKQGERGAFLEEVQAAGILEKIYAEDGFLKYAYYLDAADADKILLVEEWASEEDQQKHLQTAHMAQLKAIKEKHVLSTTLQKILVP</sequence>
<keyword evidence="3" id="KW-1185">Reference proteome</keyword>
<keyword evidence="2" id="KW-0560">Oxidoreductase</keyword>
<dbReference type="Pfam" id="PF03992">
    <property type="entry name" value="ABM"/>
    <property type="match status" value="1"/>
</dbReference>
<dbReference type="InterPro" id="IPR007138">
    <property type="entry name" value="ABM_dom"/>
</dbReference>
<organism evidence="2 3">
    <name type="scientific">Hominifimenecus microfluidus</name>
    <dbReference type="NCBI Taxonomy" id="2885348"/>
    <lineage>
        <taxon>Bacteria</taxon>
        <taxon>Bacillati</taxon>
        <taxon>Bacillota</taxon>
        <taxon>Clostridia</taxon>
        <taxon>Lachnospirales</taxon>
        <taxon>Lachnospiraceae</taxon>
        <taxon>Hominifimenecus</taxon>
    </lineage>
</organism>
<reference evidence="2" key="1">
    <citation type="submission" date="2021-10" db="EMBL/GenBank/DDBJ databases">
        <title>Anaerobic single-cell dispensing facilitates the cultivation of human gut bacteria.</title>
        <authorList>
            <person name="Afrizal A."/>
        </authorList>
    </citation>
    <scope>NUCLEOTIDE SEQUENCE</scope>
    <source>
        <strain evidence="2">CLA-AA-H215</strain>
    </source>
</reference>
<proteinExistence type="predicted"/>
<protein>
    <submittedName>
        <fullName evidence="2">Antibiotic biosynthesis monooxygenase</fullName>
    </submittedName>
</protein>
<dbReference type="AlphaFoldDB" id="A0AAE3JG06"/>